<keyword evidence="5 6" id="KW-0472">Membrane</keyword>
<sequence length="304" mass="32927">MGEKLWLYCPPSGAEPAMGFSWAIIIAQLFFLEGILSIDNAAVLGAMVMPLPTDRSIPWPGWLRPLGQRIDPALGPQRQAALKVGLLGAYLGRGLMLLIANLLVRNPWIHLVGGAYLIYLGVDALAWPELPELAGEAGQSPLQPGKPGQGFWQVVLAVELADLAFSLDNVVAAVALSRHLLVVMLGVGLGILTMRFAAGLFSRLIEREPILETAAYLLVLMIGLRLWAEQLFHLDISALSQFGLSLLLVAMALLYAHWAPARALRPLIHRLRRGMRSGLQLGRQMVLRPLSAVLGLLSLPGRGS</sequence>
<dbReference type="Pfam" id="PF03741">
    <property type="entry name" value="TerC"/>
    <property type="match status" value="1"/>
</dbReference>
<feature type="transmembrane region" description="Helical" evidence="6">
    <location>
        <begin position="240"/>
        <end position="264"/>
    </location>
</feature>
<evidence type="ECO:0000256" key="1">
    <source>
        <dbReference type="ARBA" id="ARBA00004141"/>
    </source>
</evidence>
<dbReference type="InParanoid" id="A0A540VAC5"/>
<dbReference type="PANTHER" id="PTHR30238:SF4">
    <property type="entry name" value="SLL1022 PROTEIN"/>
    <property type="match status" value="1"/>
</dbReference>
<proteinExistence type="inferred from homology"/>
<dbReference type="PANTHER" id="PTHR30238">
    <property type="entry name" value="MEMBRANE BOUND PREDICTED REDOX MODULATOR"/>
    <property type="match status" value="1"/>
</dbReference>
<dbReference type="OrthoDB" id="9806211at2"/>
<organism evidence="7 8">
    <name type="scientific">Litorilinea aerophila</name>
    <dbReference type="NCBI Taxonomy" id="1204385"/>
    <lineage>
        <taxon>Bacteria</taxon>
        <taxon>Bacillati</taxon>
        <taxon>Chloroflexota</taxon>
        <taxon>Caldilineae</taxon>
        <taxon>Caldilineales</taxon>
        <taxon>Caldilineaceae</taxon>
        <taxon>Litorilinea</taxon>
    </lineage>
</organism>
<feature type="transmembrane region" description="Helical" evidence="6">
    <location>
        <begin position="210"/>
        <end position="228"/>
    </location>
</feature>
<dbReference type="InterPro" id="IPR005496">
    <property type="entry name" value="Integral_membrane_TerC"/>
</dbReference>
<gene>
    <name evidence="7" type="ORF">FKZ61_20060</name>
</gene>
<evidence type="ECO:0000313" key="7">
    <source>
        <dbReference type="EMBL" id="TQE93709.1"/>
    </source>
</evidence>
<dbReference type="EMBL" id="VIGC01000034">
    <property type="protein sequence ID" value="TQE93709.1"/>
    <property type="molecule type" value="Genomic_DNA"/>
</dbReference>
<comment type="subcellular location">
    <subcellularLocation>
        <location evidence="1">Membrane</location>
        <topology evidence="1">Multi-pass membrane protein</topology>
    </subcellularLocation>
</comment>
<name>A0A540VAC5_9CHLR</name>
<keyword evidence="4 6" id="KW-1133">Transmembrane helix</keyword>
<dbReference type="FunCoup" id="A0A540VAC5">
    <property type="interactions" value="272"/>
</dbReference>
<keyword evidence="3 6" id="KW-0812">Transmembrane</keyword>
<keyword evidence="8" id="KW-1185">Reference proteome</keyword>
<dbReference type="Proteomes" id="UP000317371">
    <property type="component" value="Unassembled WGS sequence"/>
</dbReference>
<evidence type="ECO:0000256" key="3">
    <source>
        <dbReference type="ARBA" id="ARBA00022692"/>
    </source>
</evidence>
<reference evidence="7 8" key="1">
    <citation type="submission" date="2019-06" db="EMBL/GenBank/DDBJ databases">
        <title>Genome sequence of Litorilinea aerophila BAA-2444.</title>
        <authorList>
            <person name="Maclea K.S."/>
            <person name="Maurais E.G."/>
            <person name="Iannazzi L.C."/>
        </authorList>
    </citation>
    <scope>NUCLEOTIDE SEQUENCE [LARGE SCALE GENOMIC DNA]</scope>
    <source>
        <strain evidence="7 8">ATCC BAA-2444</strain>
    </source>
</reference>
<dbReference type="GO" id="GO:0016020">
    <property type="term" value="C:membrane"/>
    <property type="evidence" value="ECO:0007669"/>
    <property type="project" value="UniProtKB-SubCell"/>
</dbReference>
<comment type="caution">
    <text evidence="7">The sequence shown here is derived from an EMBL/GenBank/DDBJ whole genome shotgun (WGS) entry which is preliminary data.</text>
</comment>
<feature type="transmembrane region" description="Helical" evidence="6">
    <location>
        <begin position="109"/>
        <end position="130"/>
    </location>
</feature>
<evidence type="ECO:0000256" key="2">
    <source>
        <dbReference type="ARBA" id="ARBA00007511"/>
    </source>
</evidence>
<evidence type="ECO:0000313" key="8">
    <source>
        <dbReference type="Proteomes" id="UP000317371"/>
    </source>
</evidence>
<dbReference type="NCBIfam" id="TIGR03716">
    <property type="entry name" value="R_switched_YkoY"/>
    <property type="match status" value="1"/>
</dbReference>
<feature type="transmembrane region" description="Helical" evidence="6">
    <location>
        <begin position="20"/>
        <end position="48"/>
    </location>
</feature>
<dbReference type="InterPro" id="IPR022493">
    <property type="entry name" value="CHP03716_TM_YkoY"/>
</dbReference>
<evidence type="ECO:0000256" key="4">
    <source>
        <dbReference type="ARBA" id="ARBA00022989"/>
    </source>
</evidence>
<accession>A0A540VAC5</accession>
<feature type="transmembrane region" description="Helical" evidence="6">
    <location>
        <begin position="179"/>
        <end position="198"/>
    </location>
</feature>
<evidence type="ECO:0000256" key="6">
    <source>
        <dbReference type="SAM" id="Phobius"/>
    </source>
</evidence>
<protein>
    <submittedName>
        <fullName evidence="7">Tellurium resistance protein TerC</fullName>
    </submittedName>
</protein>
<comment type="similarity">
    <text evidence="2">Belongs to the TerC family.</text>
</comment>
<dbReference type="AlphaFoldDB" id="A0A540VAC5"/>
<evidence type="ECO:0000256" key="5">
    <source>
        <dbReference type="ARBA" id="ARBA00023136"/>
    </source>
</evidence>